<gene>
    <name evidence="5" type="ORF">BCR43DRAFT_482093</name>
</gene>
<feature type="compositionally biased region" description="Polar residues" evidence="3">
    <location>
        <begin position="282"/>
        <end position="305"/>
    </location>
</feature>
<dbReference type="PANTHER" id="PTHR22696:SF1">
    <property type="entry name" value="E3 UBIQUITIN-PROTEIN LIGASE RNF26"/>
    <property type="match status" value="1"/>
</dbReference>
<dbReference type="Proteomes" id="UP000242180">
    <property type="component" value="Unassembled WGS sequence"/>
</dbReference>
<evidence type="ECO:0000256" key="2">
    <source>
        <dbReference type="SAM" id="Coils"/>
    </source>
</evidence>
<name>A0A1X2HT34_SYNRA</name>
<feature type="region of interest" description="Disordered" evidence="3">
    <location>
        <begin position="1"/>
        <end position="77"/>
    </location>
</feature>
<accession>A0A1X2HT34</accession>
<evidence type="ECO:0000313" key="5">
    <source>
        <dbReference type="EMBL" id="ORZ02737.1"/>
    </source>
</evidence>
<feature type="compositionally biased region" description="Low complexity" evidence="3">
    <location>
        <begin position="328"/>
        <end position="346"/>
    </location>
</feature>
<organism evidence="5 6">
    <name type="scientific">Syncephalastrum racemosum</name>
    <name type="common">Filamentous fungus</name>
    <dbReference type="NCBI Taxonomy" id="13706"/>
    <lineage>
        <taxon>Eukaryota</taxon>
        <taxon>Fungi</taxon>
        <taxon>Fungi incertae sedis</taxon>
        <taxon>Mucoromycota</taxon>
        <taxon>Mucoromycotina</taxon>
        <taxon>Mucoromycetes</taxon>
        <taxon>Mucorales</taxon>
        <taxon>Syncephalastraceae</taxon>
        <taxon>Syncephalastrum</taxon>
    </lineage>
</organism>
<dbReference type="GO" id="GO:0061630">
    <property type="term" value="F:ubiquitin protein ligase activity"/>
    <property type="evidence" value="ECO:0007669"/>
    <property type="project" value="TreeGrafter"/>
</dbReference>
<sequence length="584" mass="65837">MPKTRDSRGSLSGRFLRQDGTGADVDVDWHDSTRRSPEEQQVQEEQTIAWSSDDDNEHESYDIPCPPKVKDKDKGEDKASFPACSIPRKLLALQDPPVCFCGKQAYRTQDVILGTVYDCHYTDNAAFPRGVRCSGMICGFHIHKEVYDQFRRQLQQGKDIDKQDPELTVCPYFNFTACALLGMTNTYAKRTPPVTKCFCGLPMVLSEPDNFSATLTFRCPNAKTPGARPKCSYKVRAEQVPFHRISHLPHSYYADYSQEGISHGTPPCSLTDHLPDLPLSNIPDSSETCQASRNRNAGSHETSSHPPTAISLASSSASSSSAVAVSSSSFSSSFPAPSSSPASIIPLPLPPPPRSPTSQPDTFRKQPVPTDSGSSQEDDMLDYPHTRQTLADMENHADIHKQFEGASDSLLKRLQDVQFEMEAVARRTHDMIKRSAAVGETDSDFRRLQLQVARQKTRLQEQETRTQRAEAAARTVQNEHDHMIRLLQTENERRRTVQRDIVQLEVQMASSVQERQQFRNLIQERRHRRRSGFDIKCCVCQHRTIEFAILPCFHSCYCHDCVSKLQECAICRGHILGLQRIYYD</sequence>
<feature type="coiled-coil region" evidence="2">
    <location>
        <begin position="445"/>
        <end position="507"/>
    </location>
</feature>
<evidence type="ECO:0000256" key="1">
    <source>
        <dbReference type="PROSITE-ProRule" id="PRU00175"/>
    </source>
</evidence>
<dbReference type="PANTHER" id="PTHR22696">
    <property type="entry name" value="E3 UBIQUITIN-PROTEIN LIGASE RNF26"/>
    <property type="match status" value="1"/>
</dbReference>
<dbReference type="GO" id="GO:0006511">
    <property type="term" value="P:ubiquitin-dependent protein catabolic process"/>
    <property type="evidence" value="ECO:0007669"/>
    <property type="project" value="TreeGrafter"/>
</dbReference>
<feature type="domain" description="RING-type" evidence="4">
    <location>
        <begin position="537"/>
        <end position="572"/>
    </location>
</feature>
<dbReference type="EMBL" id="MCGN01000001">
    <property type="protein sequence ID" value="ORZ02737.1"/>
    <property type="molecule type" value="Genomic_DNA"/>
</dbReference>
<keyword evidence="6" id="KW-1185">Reference proteome</keyword>
<proteinExistence type="predicted"/>
<dbReference type="Pfam" id="PF13920">
    <property type="entry name" value="zf-C3HC4_3"/>
    <property type="match status" value="1"/>
</dbReference>
<feature type="compositionally biased region" description="Basic and acidic residues" evidence="3">
    <location>
        <begin position="68"/>
        <end position="77"/>
    </location>
</feature>
<feature type="region of interest" description="Disordered" evidence="3">
    <location>
        <begin position="328"/>
        <end position="381"/>
    </location>
</feature>
<keyword evidence="1" id="KW-0862">Zinc</keyword>
<feature type="region of interest" description="Disordered" evidence="3">
    <location>
        <begin position="267"/>
        <end position="313"/>
    </location>
</feature>
<dbReference type="STRING" id="13706.A0A1X2HT34"/>
<dbReference type="InterPro" id="IPR013083">
    <property type="entry name" value="Znf_RING/FYVE/PHD"/>
</dbReference>
<dbReference type="Gene3D" id="3.30.40.10">
    <property type="entry name" value="Zinc/RING finger domain, C3HC4 (zinc finger)"/>
    <property type="match status" value="1"/>
</dbReference>
<comment type="caution">
    <text evidence="5">The sequence shown here is derived from an EMBL/GenBank/DDBJ whole genome shotgun (WGS) entry which is preliminary data.</text>
</comment>
<dbReference type="OrthoDB" id="1711136at2759"/>
<evidence type="ECO:0000313" key="6">
    <source>
        <dbReference type="Proteomes" id="UP000242180"/>
    </source>
</evidence>
<dbReference type="AlphaFoldDB" id="A0A1X2HT34"/>
<evidence type="ECO:0000259" key="4">
    <source>
        <dbReference type="PROSITE" id="PS50089"/>
    </source>
</evidence>
<reference evidence="5 6" key="1">
    <citation type="submission" date="2016-07" db="EMBL/GenBank/DDBJ databases">
        <title>Pervasive Adenine N6-methylation of Active Genes in Fungi.</title>
        <authorList>
            <consortium name="DOE Joint Genome Institute"/>
            <person name="Mondo S.J."/>
            <person name="Dannebaum R.O."/>
            <person name="Kuo R.C."/>
            <person name="Labutti K."/>
            <person name="Haridas S."/>
            <person name="Kuo A."/>
            <person name="Salamov A."/>
            <person name="Ahrendt S.R."/>
            <person name="Lipzen A."/>
            <person name="Sullivan W."/>
            <person name="Andreopoulos W.B."/>
            <person name="Clum A."/>
            <person name="Lindquist E."/>
            <person name="Daum C."/>
            <person name="Ramamoorthy G.K."/>
            <person name="Gryganskyi A."/>
            <person name="Culley D."/>
            <person name="Magnuson J.K."/>
            <person name="James T.Y."/>
            <person name="O'Malley M.A."/>
            <person name="Stajich J.E."/>
            <person name="Spatafora J.W."/>
            <person name="Visel A."/>
            <person name="Grigoriev I.V."/>
        </authorList>
    </citation>
    <scope>NUCLEOTIDE SEQUENCE [LARGE SCALE GENOMIC DNA]</scope>
    <source>
        <strain evidence="5 6">NRRL 2496</strain>
    </source>
</reference>
<feature type="compositionally biased region" description="Basic and acidic residues" evidence="3">
    <location>
        <begin position="27"/>
        <end position="38"/>
    </location>
</feature>
<dbReference type="GO" id="GO:0008270">
    <property type="term" value="F:zinc ion binding"/>
    <property type="evidence" value="ECO:0007669"/>
    <property type="project" value="UniProtKB-KW"/>
</dbReference>
<evidence type="ECO:0000256" key="3">
    <source>
        <dbReference type="SAM" id="MobiDB-lite"/>
    </source>
</evidence>
<dbReference type="InParanoid" id="A0A1X2HT34"/>
<protein>
    <recommendedName>
        <fullName evidence="4">RING-type domain-containing protein</fullName>
    </recommendedName>
</protein>
<keyword evidence="2" id="KW-0175">Coiled coil</keyword>
<dbReference type="PROSITE" id="PS50089">
    <property type="entry name" value="ZF_RING_2"/>
    <property type="match status" value="1"/>
</dbReference>
<dbReference type="GO" id="GO:0016567">
    <property type="term" value="P:protein ubiquitination"/>
    <property type="evidence" value="ECO:0007669"/>
    <property type="project" value="TreeGrafter"/>
</dbReference>
<keyword evidence="1" id="KW-0479">Metal-binding</keyword>
<dbReference type="InterPro" id="IPR001841">
    <property type="entry name" value="Znf_RING"/>
</dbReference>
<keyword evidence="1" id="KW-0863">Zinc-finger</keyword>
<feature type="compositionally biased region" description="Polar residues" evidence="3">
    <location>
        <begin position="39"/>
        <end position="50"/>
    </location>
</feature>